<dbReference type="InterPro" id="IPR050491">
    <property type="entry name" value="AmpC-like"/>
</dbReference>
<dbReference type="InterPro" id="IPR001466">
    <property type="entry name" value="Beta-lactam-related"/>
</dbReference>
<name>A1S8W5_SHEAM</name>
<dbReference type="eggNOG" id="COG1680">
    <property type="taxonomic scope" value="Bacteria"/>
</dbReference>
<dbReference type="PANTHER" id="PTHR46825">
    <property type="entry name" value="D-ALANYL-D-ALANINE-CARBOXYPEPTIDASE/ENDOPEPTIDASE AMPH"/>
    <property type="match status" value="1"/>
</dbReference>
<dbReference type="HOGENOM" id="CLU_020027_0_5_6"/>
<evidence type="ECO:0000313" key="4">
    <source>
        <dbReference type="Proteomes" id="UP000009175"/>
    </source>
</evidence>
<dbReference type="STRING" id="326297.Sama_2619"/>
<dbReference type="PANTHER" id="PTHR46825:SF9">
    <property type="entry name" value="BETA-LACTAMASE-RELATED DOMAIN-CONTAINING PROTEIN"/>
    <property type="match status" value="1"/>
</dbReference>
<dbReference type="Pfam" id="PF00144">
    <property type="entry name" value="Beta-lactamase"/>
    <property type="match status" value="1"/>
</dbReference>
<dbReference type="OrthoDB" id="9799367at2"/>
<dbReference type="RefSeq" id="WP_011760727.1">
    <property type="nucleotide sequence ID" value="NC_008700.1"/>
</dbReference>
<protein>
    <recommendedName>
        <fullName evidence="2">Beta-lactamase-related domain-containing protein</fullName>
    </recommendedName>
</protein>
<evidence type="ECO:0000313" key="3">
    <source>
        <dbReference type="EMBL" id="ABM00822.1"/>
    </source>
</evidence>
<dbReference type="Proteomes" id="UP000009175">
    <property type="component" value="Chromosome"/>
</dbReference>
<proteinExistence type="predicted"/>
<dbReference type="AlphaFoldDB" id="A1S8W5"/>
<dbReference type="SUPFAM" id="SSF56601">
    <property type="entry name" value="beta-lactamase/transpeptidase-like"/>
    <property type="match status" value="1"/>
</dbReference>
<keyword evidence="1" id="KW-0732">Signal</keyword>
<dbReference type="InterPro" id="IPR012338">
    <property type="entry name" value="Beta-lactam/transpept-like"/>
</dbReference>
<evidence type="ECO:0000256" key="1">
    <source>
        <dbReference type="SAM" id="SignalP"/>
    </source>
</evidence>
<dbReference type="EMBL" id="CP000507">
    <property type="protein sequence ID" value="ABM00822.1"/>
    <property type="molecule type" value="Genomic_DNA"/>
</dbReference>
<dbReference type="KEGG" id="saz:Sama_2619"/>
<evidence type="ECO:0000259" key="2">
    <source>
        <dbReference type="Pfam" id="PF00144"/>
    </source>
</evidence>
<feature type="domain" description="Beta-lactamase-related" evidence="2">
    <location>
        <begin position="47"/>
        <end position="310"/>
    </location>
</feature>
<sequence>MNTNKGLFKLIFSLSCLLFFSAAQATKLTELKSALNAQISPNFQGVIWVQHQDKQLFVKTAGEGITKDSLFILGSISKPVFSSFYLSRHHAALFSPLATSLKPNFYPAEQSLTPAMLLSHTSGINRPFTGMTSNGPGQFEYSNGNYQFLANNLNPGDSAAWMSDLNQFLQSNGLDIQAAAGETKTLRQTYPRLVQGFDEQANQREAVESTITTASAASGTLIGSARGVADFQQKLHTGQLLADSAYQNMITPVALRQHRWGTLEYGLGLQIAQSPQEYSHSGYIPGFMSLMLYYPETQLQLVLLQNVSGDLSNPEAVFAFQDELRALMRRYASFSLHANADSISPQQTP</sequence>
<keyword evidence="4" id="KW-1185">Reference proteome</keyword>
<feature type="signal peptide" evidence="1">
    <location>
        <begin position="1"/>
        <end position="25"/>
    </location>
</feature>
<accession>A1S8W5</accession>
<feature type="chain" id="PRO_5002636500" description="Beta-lactamase-related domain-containing protein" evidence="1">
    <location>
        <begin position="26"/>
        <end position="349"/>
    </location>
</feature>
<gene>
    <name evidence="3" type="ordered locus">Sama_2619</name>
</gene>
<organism evidence="3 4">
    <name type="scientific">Shewanella amazonensis (strain ATCC BAA-1098 / SB2B)</name>
    <dbReference type="NCBI Taxonomy" id="326297"/>
    <lineage>
        <taxon>Bacteria</taxon>
        <taxon>Pseudomonadati</taxon>
        <taxon>Pseudomonadota</taxon>
        <taxon>Gammaproteobacteria</taxon>
        <taxon>Alteromonadales</taxon>
        <taxon>Shewanellaceae</taxon>
        <taxon>Shewanella</taxon>
    </lineage>
</organism>
<dbReference type="Gene3D" id="3.40.710.10">
    <property type="entry name" value="DD-peptidase/beta-lactamase superfamily"/>
    <property type="match status" value="1"/>
</dbReference>
<reference evidence="3 4" key="1">
    <citation type="submission" date="2006-12" db="EMBL/GenBank/DDBJ databases">
        <title>Complete sequence of Shewanella amazonensis SB2B.</title>
        <authorList>
            <consortium name="US DOE Joint Genome Institute"/>
            <person name="Copeland A."/>
            <person name="Lucas S."/>
            <person name="Lapidus A."/>
            <person name="Barry K."/>
            <person name="Detter J.C."/>
            <person name="Glavina del Rio T."/>
            <person name="Hammon N."/>
            <person name="Israni S."/>
            <person name="Dalin E."/>
            <person name="Tice H."/>
            <person name="Pitluck S."/>
            <person name="Munk A.C."/>
            <person name="Brettin T."/>
            <person name="Bruce D."/>
            <person name="Han C."/>
            <person name="Tapia R."/>
            <person name="Gilna P."/>
            <person name="Schmutz J."/>
            <person name="Larimer F."/>
            <person name="Land M."/>
            <person name="Hauser L."/>
            <person name="Kyrpides N."/>
            <person name="Mikhailova N."/>
            <person name="Fredrickson J."/>
            <person name="Richardson P."/>
        </authorList>
    </citation>
    <scope>NUCLEOTIDE SEQUENCE [LARGE SCALE GENOMIC DNA]</scope>
    <source>
        <strain evidence="4">ATCC BAA-1098 / SB2B</strain>
    </source>
</reference>